<protein>
    <recommendedName>
        <fullName evidence="4">Large ribosomal subunit protein uL13c</fullName>
    </recommendedName>
</protein>
<geneLocation type="chloroplast" evidence="5"/>
<keyword evidence="2 4" id="KW-0689">Ribosomal protein</keyword>
<dbReference type="InterPro" id="IPR036899">
    <property type="entry name" value="Ribosomal_uL13_sf"/>
</dbReference>
<organism evidence="5">
    <name type="scientific">Rhizosolenia fallax</name>
    <dbReference type="NCBI Taxonomy" id="265545"/>
    <lineage>
        <taxon>Eukaryota</taxon>
        <taxon>Sar</taxon>
        <taxon>Stramenopiles</taxon>
        <taxon>Ochrophyta</taxon>
        <taxon>Bacillariophyta</taxon>
        <taxon>Coscinodiscophyceae</taxon>
        <taxon>Rhizosoleniophycidae</taxon>
        <taxon>Rhizosoleniales</taxon>
        <taxon>Rhizosoleniaceae</taxon>
        <taxon>Rhizosolenia</taxon>
    </lineage>
</organism>
<dbReference type="NCBIfam" id="TIGR01066">
    <property type="entry name" value="rplM_bact"/>
    <property type="match status" value="1"/>
</dbReference>
<dbReference type="InterPro" id="IPR005823">
    <property type="entry name" value="Ribosomal_uL13_bac-type"/>
</dbReference>
<dbReference type="Gene3D" id="3.90.1180.10">
    <property type="entry name" value="Ribosomal protein L13"/>
    <property type="match status" value="1"/>
</dbReference>
<evidence type="ECO:0000313" key="5">
    <source>
        <dbReference type="EMBL" id="AWT39674.1"/>
    </source>
</evidence>
<accession>A0A2U9NRB1</accession>
<keyword evidence="5" id="KW-0150">Chloroplast</keyword>
<comment type="subcellular location">
    <subcellularLocation>
        <location evidence="4">Plastid</location>
        <location evidence="4">Chloroplast</location>
    </subcellularLocation>
</comment>
<dbReference type="CDD" id="cd00392">
    <property type="entry name" value="Ribosomal_L13"/>
    <property type="match status" value="1"/>
</dbReference>
<dbReference type="GO" id="GO:0017148">
    <property type="term" value="P:negative regulation of translation"/>
    <property type="evidence" value="ECO:0007669"/>
    <property type="project" value="TreeGrafter"/>
</dbReference>
<dbReference type="GeneID" id="36959437"/>
<dbReference type="PANTHER" id="PTHR11545">
    <property type="entry name" value="RIBOSOMAL PROTEIN L13"/>
    <property type="match status" value="1"/>
</dbReference>
<dbReference type="PANTHER" id="PTHR11545:SF41">
    <property type="entry name" value="50S RIBOSOMAL PROTEIN L13, CHLOROPLASTIC"/>
    <property type="match status" value="1"/>
</dbReference>
<dbReference type="GO" id="GO:0003735">
    <property type="term" value="F:structural constituent of ribosome"/>
    <property type="evidence" value="ECO:0007669"/>
    <property type="project" value="InterPro"/>
</dbReference>
<dbReference type="RefSeq" id="YP_009496961.1">
    <property type="nucleotide sequence ID" value="NC_038003.1"/>
</dbReference>
<evidence type="ECO:0000256" key="3">
    <source>
        <dbReference type="ARBA" id="ARBA00023274"/>
    </source>
</evidence>
<evidence type="ECO:0000256" key="1">
    <source>
        <dbReference type="ARBA" id="ARBA00006227"/>
    </source>
</evidence>
<comment type="similarity">
    <text evidence="1 4">Belongs to the universal ribosomal protein uL13 family.</text>
</comment>
<name>A0A2U9NRB1_9STRA</name>
<dbReference type="GO" id="GO:0005762">
    <property type="term" value="C:mitochondrial large ribosomal subunit"/>
    <property type="evidence" value="ECO:0007669"/>
    <property type="project" value="TreeGrafter"/>
</dbReference>
<evidence type="ECO:0000256" key="2">
    <source>
        <dbReference type="ARBA" id="ARBA00022980"/>
    </source>
</evidence>
<proteinExistence type="inferred from homology"/>
<dbReference type="Pfam" id="PF00572">
    <property type="entry name" value="Ribosomal_L13"/>
    <property type="match status" value="1"/>
</dbReference>
<keyword evidence="5" id="KW-0934">Plastid</keyword>
<dbReference type="InterPro" id="IPR005822">
    <property type="entry name" value="Ribosomal_uL13"/>
</dbReference>
<reference evidence="5" key="1">
    <citation type="journal article" date="2018" name="Adv. Bot. Res.">
        <title>Evolution of the Plastid Genomes in Diatoms.</title>
        <authorList>
            <person name="Yu M."/>
            <person name="Ashworth M.P."/>
            <person name="Hajrah N.H."/>
            <person name="Khiyami M.A."/>
            <person name="Sabir M.J."/>
            <person name="Alhebshi A.M."/>
            <person name="Al-Malki A.L."/>
            <person name="Sabir J.S.M."/>
            <person name="Theriot E.C."/>
            <person name="Jansen R.K."/>
        </authorList>
    </citation>
    <scope>NUCLEOTIDE SEQUENCE</scope>
</reference>
<sequence length="140" mass="16081">MNKTFIPISKYNSKKWYIVDADNKPLGRVATTIAKILQGKHKVDYHPSIDTGDYVIIINAQTMYLDSWSVGHPKYRVYNPGKPGSSLKLVFEKVPKRIIESSVKNMLPSGLRKTFYKRLKVYNDSQHSHEAQNPVLFNLN</sequence>
<dbReference type="PIRSF" id="PIRSF002181">
    <property type="entry name" value="Ribosomal_L13"/>
    <property type="match status" value="1"/>
</dbReference>
<dbReference type="EMBL" id="MG755802">
    <property type="protein sequence ID" value="AWT39674.1"/>
    <property type="molecule type" value="Genomic_DNA"/>
</dbReference>
<evidence type="ECO:0000256" key="4">
    <source>
        <dbReference type="HAMAP-Rule" id="MF_01366"/>
    </source>
</evidence>
<dbReference type="AlphaFoldDB" id="A0A2U9NRB1"/>
<dbReference type="GO" id="GO:0006412">
    <property type="term" value="P:translation"/>
    <property type="evidence" value="ECO:0007669"/>
    <property type="project" value="UniProtKB-UniRule"/>
</dbReference>
<dbReference type="HAMAP" id="MF_01366">
    <property type="entry name" value="Ribosomal_uL13"/>
    <property type="match status" value="1"/>
</dbReference>
<dbReference type="GO" id="GO:0003729">
    <property type="term" value="F:mRNA binding"/>
    <property type="evidence" value="ECO:0007669"/>
    <property type="project" value="TreeGrafter"/>
</dbReference>
<gene>
    <name evidence="4 5" type="primary">rpl13</name>
</gene>
<dbReference type="SUPFAM" id="SSF52161">
    <property type="entry name" value="Ribosomal protein L13"/>
    <property type="match status" value="1"/>
</dbReference>
<dbReference type="GO" id="GO:0009507">
    <property type="term" value="C:chloroplast"/>
    <property type="evidence" value="ECO:0007669"/>
    <property type="project" value="UniProtKB-SubCell"/>
</dbReference>
<keyword evidence="3 4" id="KW-0687">Ribonucleoprotein</keyword>
<comment type="subunit">
    <text evidence="4">Part of the 50S ribosomal subunit.</text>
</comment>